<dbReference type="Proteomes" id="UP000003986">
    <property type="component" value="Unassembled WGS sequence"/>
</dbReference>
<organism evidence="3 4">
    <name type="scientific">Streptomyces filamentosus NRRL 15998</name>
    <dbReference type="NCBI Taxonomy" id="457431"/>
    <lineage>
        <taxon>Bacteria</taxon>
        <taxon>Bacillati</taxon>
        <taxon>Actinomycetota</taxon>
        <taxon>Actinomycetes</taxon>
        <taxon>Kitasatosporales</taxon>
        <taxon>Streptomycetaceae</taxon>
        <taxon>Streptomyces</taxon>
    </lineage>
</organism>
<gene>
    <name evidence="3" type="ORF">SSGG_04979</name>
</gene>
<accession>D6ANN5</accession>
<evidence type="ECO:0000313" key="4">
    <source>
        <dbReference type="Proteomes" id="UP000003986"/>
    </source>
</evidence>
<evidence type="ECO:0000256" key="1">
    <source>
        <dbReference type="SAM" id="MobiDB-lite"/>
    </source>
</evidence>
<proteinExistence type="predicted"/>
<evidence type="ECO:0000313" key="3">
    <source>
        <dbReference type="EMBL" id="EFE77612.2"/>
    </source>
</evidence>
<keyword evidence="2" id="KW-0472">Membrane</keyword>
<dbReference type="EMBL" id="DS999644">
    <property type="protein sequence ID" value="EFE77612.2"/>
    <property type="molecule type" value="Genomic_DNA"/>
</dbReference>
<feature type="transmembrane region" description="Helical" evidence="2">
    <location>
        <begin position="52"/>
        <end position="71"/>
    </location>
</feature>
<evidence type="ECO:0000256" key="2">
    <source>
        <dbReference type="SAM" id="Phobius"/>
    </source>
</evidence>
<feature type="transmembrane region" description="Helical" evidence="2">
    <location>
        <begin position="113"/>
        <end position="130"/>
    </location>
</feature>
<feature type="transmembrane region" description="Helical" evidence="2">
    <location>
        <begin position="77"/>
        <end position="101"/>
    </location>
</feature>
<keyword evidence="2" id="KW-0812">Transmembrane</keyword>
<reference evidence="4" key="1">
    <citation type="submission" date="2008-10" db="EMBL/GenBank/DDBJ databases">
        <authorList>
            <person name="Molnar K."/>
        </authorList>
    </citation>
    <scope>NUCLEOTIDE SEQUENCE [LARGE SCALE GENOMIC DNA]</scope>
    <source>
        <strain evidence="4">NRRL 15998</strain>
    </source>
</reference>
<dbReference type="AlphaFoldDB" id="D6ANN5"/>
<reference evidence="4" key="2">
    <citation type="submission" date="2008-12" db="EMBL/GenBank/DDBJ databases">
        <title>Annotation of Streptomyces roseosporus strain NRRL 15998.</title>
        <authorList>
            <consortium name="The Broad Institute Genome Sequencing Platform"/>
            <consortium name="Broad Institute Microbial Sequencing Center"/>
            <person name="Fischbach M."/>
            <person name="Ward D."/>
            <person name="Young S."/>
            <person name="Kodira C.D."/>
            <person name="Zeng Q."/>
            <person name="Koehrsen M."/>
            <person name="Godfrey P."/>
            <person name="Alvarado L."/>
            <person name="Berlin A.M."/>
            <person name="Borenstein D."/>
            <person name="Chen Z."/>
            <person name="Engels R."/>
            <person name="Freedman E."/>
            <person name="Gellesch M."/>
            <person name="Goldberg J."/>
            <person name="Griggs A."/>
            <person name="Gujja S."/>
            <person name="Heiman D.I."/>
            <person name="Hepburn T.A."/>
            <person name="Howarth C."/>
            <person name="Jen D."/>
            <person name="Larson L."/>
            <person name="Lewis B."/>
            <person name="Mehta T."/>
            <person name="Park D."/>
            <person name="Pearson M."/>
            <person name="Roberts A."/>
            <person name="Saif S."/>
            <person name="Shea T.D."/>
            <person name="Shenoy N."/>
            <person name="Sisk P."/>
            <person name="Stolte C."/>
            <person name="Sykes S.N."/>
            <person name="Walk T."/>
            <person name="White J."/>
            <person name="Yandava C."/>
            <person name="Straight P."/>
            <person name="Clardy J."/>
            <person name="Hung D."/>
            <person name="Kolter R."/>
            <person name="Mekalanos J."/>
            <person name="Walker S."/>
            <person name="Walsh C.T."/>
            <person name="Wieland B.L.C."/>
            <person name="Ilzarbe M."/>
            <person name="Galagan J."/>
            <person name="Nusbaum C."/>
            <person name="Birren B."/>
        </authorList>
    </citation>
    <scope>NUCLEOTIDE SEQUENCE [LARGE SCALE GENOMIC DNA]</scope>
    <source>
        <strain evidence="4">NRRL 15998</strain>
    </source>
</reference>
<sequence length="187" mass="19584">MTEPKDPSETVHWPGNPPRGPGLRSSMTTPHSSSQTSGAAAMQSDMREVLRIATPTAAVGAIATLVGGLVVGGKGAIGAVVGCVVVILFMALGQLALQWVAKSMPHLFQGMGLLVYSVQLVLLLGLIMAIRNTTLFDLQVFALTLVVSVITWIVTQTVLHARSKTLYVDPDGESGKTPGGTEGKHDQ</sequence>
<feature type="region of interest" description="Disordered" evidence="1">
    <location>
        <begin position="1"/>
        <end position="40"/>
    </location>
</feature>
<name>D6ANN5_STRFL</name>
<protein>
    <submittedName>
        <fullName evidence="3">Predicted protein</fullName>
    </submittedName>
</protein>
<feature type="compositionally biased region" description="Polar residues" evidence="1">
    <location>
        <begin position="25"/>
        <end position="38"/>
    </location>
</feature>
<keyword evidence="2" id="KW-1133">Transmembrane helix</keyword>
<feature type="transmembrane region" description="Helical" evidence="2">
    <location>
        <begin position="136"/>
        <end position="154"/>
    </location>
</feature>